<evidence type="ECO:0000259" key="5">
    <source>
        <dbReference type="PROSITE" id="PS51755"/>
    </source>
</evidence>
<dbReference type="CDD" id="cd00383">
    <property type="entry name" value="trans_reg_C"/>
    <property type="match status" value="1"/>
</dbReference>
<dbReference type="Gene3D" id="3.40.50.2300">
    <property type="match status" value="1"/>
</dbReference>
<comment type="caution">
    <text evidence="6">The sequence shown here is derived from an EMBL/GenBank/DDBJ whole genome shotgun (WGS) entry which is preliminary data.</text>
</comment>
<evidence type="ECO:0000313" key="6">
    <source>
        <dbReference type="EMBL" id="MEP1062201.1"/>
    </source>
</evidence>
<name>A0ABV0KSH3_9CYAN</name>
<dbReference type="Gene3D" id="1.10.10.10">
    <property type="entry name" value="Winged helix-like DNA-binding domain superfamily/Winged helix DNA-binding domain"/>
    <property type="match status" value="1"/>
</dbReference>
<proteinExistence type="predicted"/>
<dbReference type="InterPro" id="IPR036388">
    <property type="entry name" value="WH-like_DNA-bd_sf"/>
</dbReference>
<feature type="DNA-binding region" description="OmpR/PhoB-type" evidence="3">
    <location>
        <begin position="129"/>
        <end position="228"/>
    </location>
</feature>
<reference evidence="6 7" key="1">
    <citation type="submission" date="2022-04" db="EMBL/GenBank/DDBJ databases">
        <title>Positive selection, recombination, and allopatry shape intraspecific diversity of widespread and dominant cyanobacteria.</title>
        <authorList>
            <person name="Wei J."/>
            <person name="Shu W."/>
            <person name="Hu C."/>
        </authorList>
    </citation>
    <scope>NUCLEOTIDE SEQUENCE [LARGE SCALE GENOMIC DNA]</scope>
    <source>
        <strain evidence="6 7">AS-A4</strain>
    </source>
</reference>
<dbReference type="SUPFAM" id="SSF52172">
    <property type="entry name" value="CheY-like"/>
    <property type="match status" value="1"/>
</dbReference>
<dbReference type="EMBL" id="JAMPLM010000056">
    <property type="protein sequence ID" value="MEP1062201.1"/>
    <property type="molecule type" value="Genomic_DNA"/>
</dbReference>
<evidence type="ECO:0000313" key="7">
    <source>
        <dbReference type="Proteomes" id="UP001476950"/>
    </source>
</evidence>
<dbReference type="Gene3D" id="6.10.250.690">
    <property type="match status" value="1"/>
</dbReference>
<dbReference type="InterPro" id="IPR001867">
    <property type="entry name" value="OmpR/PhoB-type_DNA-bd"/>
</dbReference>
<accession>A0ABV0KSH3</accession>
<dbReference type="SMART" id="SM00862">
    <property type="entry name" value="Trans_reg_C"/>
    <property type="match status" value="1"/>
</dbReference>
<evidence type="ECO:0000259" key="4">
    <source>
        <dbReference type="PROSITE" id="PS50110"/>
    </source>
</evidence>
<feature type="domain" description="OmpR/PhoB-type" evidence="5">
    <location>
        <begin position="129"/>
        <end position="228"/>
    </location>
</feature>
<feature type="modified residue" description="4-aspartylphosphate" evidence="2">
    <location>
        <position position="51"/>
    </location>
</feature>
<gene>
    <name evidence="6" type="ORF">NDI38_27900</name>
</gene>
<dbReference type="InterPro" id="IPR011006">
    <property type="entry name" value="CheY-like_superfamily"/>
</dbReference>
<dbReference type="InterPro" id="IPR039420">
    <property type="entry name" value="WalR-like"/>
</dbReference>
<organism evidence="6 7">
    <name type="scientific">Stenomitos frigidus AS-A4</name>
    <dbReference type="NCBI Taxonomy" id="2933935"/>
    <lineage>
        <taxon>Bacteria</taxon>
        <taxon>Bacillati</taxon>
        <taxon>Cyanobacteriota</taxon>
        <taxon>Cyanophyceae</taxon>
        <taxon>Leptolyngbyales</taxon>
        <taxon>Leptolyngbyaceae</taxon>
        <taxon>Stenomitos</taxon>
    </lineage>
</organism>
<dbReference type="Pfam" id="PF00486">
    <property type="entry name" value="Trans_reg_C"/>
    <property type="match status" value="1"/>
</dbReference>
<dbReference type="PANTHER" id="PTHR48111:SF15">
    <property type="entry name" value="OMPR SUBFAMILY"/>
    <property type="match status" value="1"/>
</dbReference>
<keyword evidence="7" id="KW-1185">Reference proteome</keyword>
<keyword evidence="2" id="KW-0597">Phosphoprotein</keyword>
<dbReference type="RefSeq" id="WP_190449946.1">
    <property type="nucleotide sequence ID" value="NZ_JAMPLM010000056.1"/>
</dbReference>
<dbReference type="PROSITE" id="PS51755">
    <property type="entry name" value="OMPR_PHOB"/>
    <property type="match status" value="1"/>
</dbReference>
<dbReference type="PROSITE" id="PS50110">
    <property type="entry name" value="RESPONSE_REGULATORY"/>
    <property type="match status" value="1"/>
</dbReference>
<keyword evidence="1 3" id="KW-0238">DNA-binding</keyword>
<dbReference type="Proteomes" id="UP001476950">
    <property type="component" value="Unassembled WGS sequence"/>
</dbReference>
<protein>
    <submittedName>
        <fullName evidence="6">Response regulator transcription factor</fullName>
    </submittedName>
</protein>
<dbReference type="SMART" id="SM00448">
    <property type="entry name" value="REC"/>
    <property type="match status" value="1"/>
</dbReference>
<feature type="domain" description="Response regulatory" evidence="4">
    <location>
        <begin position="2"/>
        <end position="121"/>
    </location>
</feature>
<sequence length="230" mass="25775">MRVLVVEDDVRIANLLVEAFTNRQYEVDTADNGESAWNLVNTLNYDLIVLDLTLPKIDGIKLCQQIRTRGATAPNAAIPVMMLTARDTIADKIVGLDAGADDYMVKPFDIEELMARIRALLRRGSPTANPTLTWDGLQLNPSTYEATYQGIPLLLTPKEFALLELLIASGRRVMSRPIIIERLWLPEETPTEEAVKTHIRTLRQKLKAAKAPDNLIETVYGMGYRLKQST</sequence>
<evidence type="ECO:0000256" key="1">
    <source>
        <dbReference type="ARBA" id="ARBA00023125"/>
    </source>
</evidence>
<dbReference type="PANTHER" id="PTHR48111">
    <property type="entry name" value="REGULATOR OF RPOS"/>
    <property type="match status" value="1"/>
</dbReference>
<evidence type="ECO:0000256" key="2">
    <source>
        <dbReference type="PROSITE-ProRule" id="PRU00169"/>
    </source>
</evidence>
<evidence type="ECO:0000256" key="3">
    <source>
        <dbReference type="PROSITE-ProRule" id="PRU01091"/>
    </source>
</evidence>
<dbReference type="Pfam" id="PF00072">
    <property type="entry name" value="Response_reg"/>
    <property type="match status" value="1"/>
</dbReference>
<dbReference type="InterPro" id="IPR001789">
    <property type="entry name" value="Sig_transdc_resp-reg_receiver"/>
</dbReference>